<dbReference type="EMBL" id="JBBPBM010000200">
    <property type="protein sequence ID" value="KAK8500887.1"/>
    <property type="molecule type" value="Genomic_DNA"/>
</dbReference>
<evidence type="ECO:0000313" key="2">
    <source>
        <dbReference type="Proteomes" id="UP001472677"/>
    </source>
</evidence>
<reference evidence="1 2" key="1">
    <citation type="journal article" date="2024" name="G3 (Bethesda)">
        <title>Genome assembly of Hibiscus sabdariffa L. provides insights into metabolisms of medicinal natural products.</title>
        <authorList>
            <person name="Kim T."/>
        </authorList>
    </citation>
    <scope>NUCLEOTIDE SEQUENCE [LARGE SCALE GENOMIC DNA]</scope>
    <source>
        <strain evidence="1">TK-2024</strain>
        <tissue evidence="1">Old leaves</tissue>
    </source>
</reference>
<name>A0ABR2B2B8_9ROSI</name>
<evidence type="ECO:0000313" key="1">
    <source>
        <dbReference type="EMBL" id="KAK8500887.1"/>
    </source>
</evidence>
<protein>
    <submittedName>
        <fullName evidence="1">Uncharacterized protein</fullName>
    </submittedName>
</protein>
<proteinExistence type="predicted"/>
<sequence length="220" mass="24731">MTRYSYWNWEKNDVQKHDLRSISEELVITEDAENGGTSNWFDVADTNDADEVIKTKSLASVYERCNLVFAEPTSFDDAAKVPEWIDAMKWWEDLLLCLTGTASRNHVLTIGQSGFMRLCVSICVSDEINAIITGLKVFVGAGHCGKPELSVESFSGVVINWINNPSSRPWSLWSSLVEVDSLSNKIGSVQFVQENEIVSGMTFWSAKYGLGRDTPFKAWW</sequence>
<organism evidence="1 2">
    <name type="scientific">Hibiscus sabdariffa</name>
    <name type="common">roselle</name>
    <dbReference type="NCBI Taxonomy" id="183260"/>
    <lineage>
        <taxon>Eukaryota</taxon>
        <taxon>Viridiplantae</taxon>
        <taxon>Streptophyta</taxon>
        <taxon>Embryophyta</taxon>
        <taxon>Tracheophyta</taxon>
        <taxon>Spermatophyta</taxon>
        <taxon>Magnoliopsida</taxon>
        <taxon>eudicotyledons</taxon>
        <taxon>Gunneridae</taxon>
        <taxon>Pentapetalae</taxon>
        <taxon>rosids</taxon>
        <taxon>malvids</taxon>
        <taxon>Malvales</taxon>
        <taxon>Malvaceae</taxon>
        <taxon>Malvoideae</taxon>
        <taxon>Hibiscus</taxon>
    </lineage>
</organism>
<keyword evidence="2" id="KW-1185">Reference proteome</keyword>
<dbReference type="Proteomes" id="UP001472677">
    <property type="component" value="Unassembled WGS sequence"/>
</dbReference>
<accession>A0ABR2B2B8</accession>
<gene>
    <name evidence="1" type="ORF">V6N12_009573</name>
</gene>
<comment type="caution">
    <text evidence="1">The sequence shown here is derived from an EMBL/GenBank/DDBJ whole genome shotgun (WGS) entry which is preliminary data.</text>
</comment>